<dbReference type="GO" id="GO:0046872">
    <property type="term" value="F:metal ion binding"/>
    <property type="evidence" value="ECO:0007669"/>
    <property type="project" value="UniProtKB-KW"/>
</dbReference>
<evidence type="ECO:0000313" key="9">
    <source>
        <dbReference type="EMBL" id="ALA62405.1"/>
    </source>
</evidence>
<evidence type="ECO:0000256" key="5">
    <source>
        <dbReference type="ARBA" id="ARBA00022801"/>
    </source>
</evidence>
<evidence type="ECO:0000313" key="10">
    <source>
        <dbReference type="Proteomes" id="UP000142477"/>
    </source>
</evidence>
<dbReference type="KEGG" id="vg:26122721"/>
<evidence type="ECO:0000256" key="7">
    <source>
        <dbReference type="ARBA" id="ARBA00023211"/>
    </source>
</evidence>
<dbReference type="Gene3D" id="3.90.79.10">
    <property type="entry name" value="Nucleoside Triphosphate Pyrophosphohydrolase"/>
    <property type="match status" value="1"/>
</dbReference>
<dbReference type="RefSeq" id="YP_009177052.1">
    <property type="nucleotide sequence ID" value="NC_028238.1"/>
</dbReference>
<dbReference type="InterPro" id="IPR015797">
    <property type="entry name" value="NUDIX_hydrolase-like_dom_sf"/>
</dbReference>
<name>A0A0M3ZEJ3_9POXV</name>
<dbReference type="InterPro" id="IPR000086">
    <property type="entry name" value="NUDIX_hydrolase_dom"/>
</dbReference>
<dbReference type="PROSITE" id="PS51462">
    <property type="entry name" value="NUDIX"/>
    <property type="match status" value="1"/>
</dbReference>
<comment type="similarity">
    <text evidence="3">Belongs to the Nudix hydrolase family.</text>
</comment>
<comment type="cofactor">
    <cofactor evidence="2">
        <name>Mg(2+)</name>
        <dbReference type="ChEBI" id="CHEBI:18420"/>
    </cofactor>
</comment>
<dbReference type="OrthoDB" id="12271at10239"/>
<evidence type="ECO:0000256" key="2">
    <source>
        <dbReference type="ARBA" id="ARBA00001946"/>
    </source>
</evidence>
<keyword evidence="5" id="KW-0378">Hydrolase</keyword>
<organism evidence="9 10">
    <name type="scientific">Turkeypox virus</name>
    <dbReference type="NCBI Taxonomy" id="336486"/>
    <lineage>
        <taxon>Viruses</taxon>
        <taxon>Varidnaviria</taxon>
        <taxon>Bamfordvirae</taxon>
        <taxon>Nucleocytoviricota</taxon>
        <taxon>Pokkesviricetes</taxon>
        <taxon>Chitovirales</taxon>
        <taxon>Poxviridae</taxon>
        <taxon>Chordopoxvirinae</taxon>
        <taxon>Avipoxvirus</taxon>
        <taxon>Avipoxvirus turkeypox</taxon>
    </lineage>
</organism>
<sequence length="223" mass="26193">MGDYYRNRLLLRPCVFSDKMQKIKLVAYEYDKLSPTYPLSVIGVTKTLDNKFIVCHRSKSFLFSEILSTKDVRRKIMLFKRHSKYLGKRERDKLSNQLSLPNNYVNNHIDIIFPGGRMECHEGIPNCLVREIKEELNIDASHLMVFKNCFVHGIIYDQLIDKDFEVILLYVEVCLTSRQVINKFIPNKEIDNISFIDSKDINKNYLFNNIIKYIIDAVSVADR</sequence>
<dbReference type="PRINTS" id="PR01364">
    <property type="entry name" value="VD10PROTEIN"/>
</dbReference>
<feature type="domain" description="Nudix hydrolase" evidence="8">
    <location>
        <begin position="35"/>
        <end position="218"/>
    </location>
</feature>
<protein>
    <submittedName>
        <fullName evidence="9">MutT motif protein</fullName>
    </submittedName>
</protein>
<dbReference type="Proteomes" id="UP000142477">
    <property type="component" value="Segment"/>
</dbReference>
<dbReference type="InterPro" id="IPR020084">
    <property type="entry name" value="NUDIX_hydrolase_CS"/>
</dbReference>
<dbReference type="PROSITE" id="PS00893">
    <property type="entry name" value="NUDIX_BOX"/>
    <property type="match status" value="1"/>
</dbReference>
<comment type="cofactor">
    <cofactor evidence="1">
        <name>Mn(2+)</name>
        <dbReference type="ChEBI" id="CHEBI:29035"/>
    </cofactor>
</comment>
<dbReference type="InterPro" id="IPR003301">
    <property type="entry name" value="Vaccinia_D10_decapping"/>
</dbReference>
<reference evidence="9 10" key="1">
    <citation type="journal article" date="2015" name="Infect. Genet. Evol.">
        <title>Unique genomic organization of a novel Avipoxvirus detected in turkey (Meleagris gallopavo).</title>
        <authorList>
            <person name="Banyai K."/>
            <person name="Palya V."/>
            <person name="Denes B."/>
            <person name="Glavits R."/>
            <person name="Ivanics E."/>
            <person name="Horvath B."/>
            <person name="Farkas S.L."/>
            <person name="Marton S."/>
            <person name="Balint A."/>
            <person name="Gyuranecz M."/>
            <person name="Erdelyi K."/>
            <person name="Dan A."/>
        </authorList>
    </citation>
    <scope>NUCLEOTIDE SEQUENCE [LARGE SCALE GENOMIC DNA]</scope>
    <source>
        <strain evidence="9 10">TKPV-HU1124/2011</strain>
    </source>
</reference>
<keyword evidence="4" id="KW-0479">Metal-binding</keyword>
<evidence type="ECO:0000259" key="8">
    <source>
        <dbReference type="PROSITE" id="PS51462"/>
    </source>
</evidence>
<proteinExistence type="inferred from homology"/>
<evidence type="ECO:0000256" key="4">
    <source>
        <dbReference type="ARBA" id="ARBA00022723"/>
    </source>
</evidence>
<dbReference type="GO" id="GO:0016787">
    <property type="term" value="F:hydrolase activity"/>
    <property type="evidence" value="ECO:0007669"/>
    <property type="project" value="UniProtKB-KW"/>
</dbReference>
<keyword evidence="10" id="KW-1185">Reference proteome</keyword>
<dbReference type="GeneID" id="26122721"/>
<dbReference type="SUPFAM" id="SSF55811">
    <property type="entry name" value="Nudix"/>
    <property type="match status" value="1"/>
</dbReference>
<keyword evidence="7" id="KW-0464">Manganese</keyword>
<evidence type="ECO:0000256" key="6">
    <source>
        <dbReference type="ARBA" id="ARBA00022842"/>
    </source>
</evidence>
<accession>A0A0M3ZEJ3</accession>
<dbReference type="Pfam" id="PF00293">
    <property type="entry name" value="NUDIX"/>
    <property type="match status" value="1"/>
</dbReference>
<keyword evidence="6" id="KW-0460">Magnesium</keyword>
<dbReference type="EMBL" id="KP728110">
    <property type="protein sequence ID" value="ALA62405.1"/>
    <property type="molecule type" value="Genomic_DNA"/>
</dbReference>
<evidence type="ECO:0000256" key="3">
    <source>
        <dbReference type="ARBA" id="ARBA00005582"/>
    </source>
</evidence>
<evidence type="ECO:0000256" key="1">
    <source>
        <dbReference type="ARBA" id="ARBA00001936"/>
    </source>
</evidence>